<evidence type="ECO:0000256" key="5">
    <source>
        <dbReference type="ARBA" id="ARBA00022824"/>
    </source>
</evidence>
<dbReference type="Gene3D" id="1.10.238.10">
    <property type="entry name" value="EF-hand"/>
    <property type="match status" value="2"/>
</dbReference>
<dbReference type="Proteomes" id="UP001497623">
    <property type="component" value="Unassembled WGS sequence"/>
</dbReference>
<name>A0AAV2QSI1_MEGNR</name>
<feature type="domain" description="EF-hand" evidence="14">
    <location>
        <begin position="69"/>
        <end position="104"/>
    </location>
</feature>
<evidence type="ECO:0000256" key="10">
    <source>
        <dbReference type="ARBA" id="ARBA00063143"/>
    </source>
</evidence>
<accession>A0AAV2QSI1</accession>
<keyword evidence="4" id="KW-0677">Repeat</keyword>
<dbReference type="GO" id="GO:0005509">
    <property type="term" value="F:calcium ion binding"/>
    <property type="evidence" value="ECO:0007669"/>
    <property type="project" value="InterPro"/>
</dbReference>
<dbReference type="SUPFAM" id="SSF47473">
    <property type="entry name" value="EF-hand"/>
    <property type="match status" value="2"/>
</dbReference>
<keyword evidence="3 13" id="KW-0732">Signal</keyword>
<feature type="signal peptide" evidence="13">
    <location>
        <begin position="1"/>
        <end position="16"/>
    </location>
</feature>
<comment type="subcellular location">
    <subcellularLocation>
        <location evidence="1">Endoplasmic reticulum lumen</location>
    </subcellularLocation>
</comment>
<keyword evidence="2" id="KW-0479">Metal-binding</keyword>
<dbReference type="InterPro" id="IPR011992">
    <property type="entry name" value="EF-hand-dom_pair"/>
</dbReference>
<evidence type="ECO:0000256" key="13">
    <source>
        <dbReference type="SAM" id="SignalP"/>
    </source>
</evidence>
<feature type="region of interest" description="Disordered" evidence="12">
    <location>
        <begin position="16"/>
        <end position="45"/>
    </location>
</feature>
<feature type="domain" description="EF-hand" evidence="14">
    <location>
        <begin position="156"/>
        <end position="191"/>
    </location>
</feature>
<evidence type="ECO:0000259" key="14">
    <source>
        <dbReference type="PROSITE" id="PS50222"/>
    </source>
</evidence>
<dbReference type="GO" id="GO:0005788">
    <property type="term" value="C:endoplasmic reticulum lumen"/>
    <property type="evidence" value="ECO:0007669"/>
    <property type="project" value="UniProtKB-SubCell"/>
</dbReference>
<dbReference type="PROSITE" id="PS00018">
    <property type="entry name" value="EF_HAND_1"/>
    <property type="match status" value="4"/>
</dbReference>
<evidence type="ECO:0000256" key="6">
    <source>
        <dbReference type="ARBA" id="ARBA00022837"/>
    </source>
</evidence>
<keyword evidence="5" id="KW-0256">Endoplasmic reticulum</keyword>
<keyword evidence="6" id="KW-0106">Calcium</keyword>
<evidence type="ECO:0000256" key="11">
    <source>
        <dbReference type="ARBA" id="ARBA00072696"/>
    </source>
</evidence>
<evidence type="ECO:0000256" key="4">
    <source>
        <dbReference type="ARBA" id="ARBA00022737"/>
    </source>
</evidence>
<dbReference type="CDD" id="cd16226">
    <property type="entry name" value="EFh_CREC_Calumenin_like"/>
    <property type="match status" value="1"/>
</dbReference>
<feature type="compositionally biased region" description="Basic and acidic residues" evidence="12">
    <location>
        <begin position="32"/>
        <end position="45"/>
    </location>
</feature>
<dbReference type="EMBL" id="CAXKWB010009106">
    <property type="protein sequence ID" value="CAL4093479.1"/>
    <property type="molecule type" value="Genomic_DNA"/>
</dbReference>
<dbReference type="PANTHER" id="PTHR10827:SF52">
    <property type="entry name" value="IP16409P"/>
    <property type="match status" value="1"/>
</dbReference>
<evidence type="ECO:0000256" key="8">
    <source>
        <dbReference type="ARBA" id="ARBA00023186"/>
    </source>
</evidence>
<dbReference type="GO" id="GO:0015031">
    <property type="term" value="P:protein transport"/>
    <property type="evidence" value="ECO:0007669"/>
    <property type="project" value="UniProtKB-ARBA"/>
</dbReference>
<organism evidence="15 16">
    <name type="scientific">Meganyctiphanes norvegica</name>
    <name type="common">Northern krill</name>
    <name type="synonym">Thysanopoda norvegica</name>
    <dbReference type="NCBI Taxonomy" id="48144"/>
    <lineage>
        <taxon>Eukaryota</taxon>
        <taxon>Metazoa</taxon>
        <taxon>Ecdysozoa</taxon>
        <taxon>Arthropoda</taxon>
        <taxon>Crustacea</taxon>
        <taxon>Multicrustacea</taxon>
        <taxon>Malacostraca</taxon>
        <taxon>Eumalacostraca</taxon>
        <taxon>Eucarida</taxon>
        <taxon>Euphausiacea</taxon>
        <taxon>Euphausiidae</taxon>
        <taxon>Meganyctiphanes</taxon>
    </lineage>
</organism>
<sequence length="322" mass="37861">MYRWVLAAALVVAVSSKPADEEKKPRVLHSPELSKEDHYQNDEHNTDYDHEAFLGEDLAHSFDDLSPTESKERLGKIVDKIDSDEDGFVTLVELQTWIDYSQKKYINEDVTRQWQANNPENLEKMQWENYRTMVYGFMDNMDPSELEEEDGTSYSDMLNRDKRRWDTADLDQDGSLTFDEYKYFLHPEEADHMRMMVVQETMEDIDTDKDGKISLEEYIGDMFLDENDKDAEEPAWVKNEREQFTQFRDKDGDGFMDEDEVKGWIIPPDYDHANAEAKHLIYEADSDQDEKLSKEEIINKYDLFVGSQATDFGEALTRHDEF</sequence>
<keyword evidence="7" id="KW-0325">Glycoprotein</keyword>
<dbReference type="AlphaFoldDB" id="A0AAV2QSI1"/>
<dbReference type="Pfam" id="PF13499">
    <property type="entry name" value="EF-hand_7"/>
    <property type="match status" value="1"/>
</dbReference>
<dbReference type="SMART" id="SM00054">
    <property type="entry name" value="EFh"/>
    <property type="match status" value="4"/>
</dbReference>
<evidence type="ECO:0000256" key="9">
    <source>
        <dbReference type="ARBA" id="ARBA00056975"/>
    </source>
</evidence>
<dbReference type="InterPro" id="IPR018247">
    <property type="entry name" value="EF_Hand_1_Ca_BS"/>
</dbReference>
<comment type="function">
    <text evidence="9">Probable molecular chaperone assisting protein biosynthesis and transport in the endoplasmic reticulum. Required for the proper biosynthesis and transport of pulmonary surfactant-associated protein A/SP-A, pulmonary surfactant-associated protein D/SP-D and the lipid transporter ABCA3. By regulating both the proper expression and the degradation through the endoplasmic reticulum-associated protein degradation pathway of these proteins plays a crucial role in pulmonary surfactant homeostasis. Has an anti-fibrotic activity by negatively regulating the secretion of type I and type III collagens. This calcium-binding protein also transiently associates with immature PCSK6 and regulates its secretion.</text>
</comment>
<evidence type="ECO:0000256" key="1">
    <source>
        <dbReference type="ARBA" id="ARBA00004319"/>
    </source>
</evidence>
<evidence type="ECO:0000256" key="2">
    <source>
        <dbReference type="ARBA" id="ARBA00022723"/>
    </source>
</evidence>
<reference evidence="15 16" key="1">
    <citation type="submission" date="2024-05" db="EMBL/GenBank/DDBJ databases">
        <authorList>
            <person name="Wallberg A."/>
        </authorList>
    </citation>
    <scope>NUCLEOTIDE SEQUENCE [LARGE SCALE GENOMIC DNA]</scope>
</reference>
<proteinExistence type="predicted"/>
<dbReference type="FunFam" id="1.10.238.10:FF:000090">
    <property type="entry name" value="calumenin isoform X2"/>
    <property type="match status" value="1"/>
</dbReference>
<dbReference type="PROSITE" id="PS50222">
    <property type="entry name" value="EF_HAND_2"/>
    <property type="match status" value="3"/>
</dbReference>
<keyword evidence="16" id="KW-1185">Reference proteome</keyword>
<feature type="chain" id="PRO_5043898334" description="Reticulocalbin-3" evidence="13">
    <location>
        <begin position="17"/>
        <end position="322"/>
    </location>
</feature>
<evidence type="ECO:0000256" key="3">
    <source>
        <dbReference type="ARBA" id="ARBA00022729"/>
    </source>
</evidence>
<feature type="domain" description="EF-hand" evidence="14">
    <location>
        <begin position="193"/>
        <end position="228"/>
    </location>
</feature>
<dbReference type="InterPro" id="IPR002048">
    <property type="entry name" value="EF_hand_dom"/>
</dbReference>
<evidence type="ECO:0000313" key="15">
    <source>
        <dbReference type="EMBL" id="CAL4093479.1"/>
    </source>
</evidence>
<evidence type="ECO:0000256" key="7">
    <source>
        <dbReference type="ARBA" id="ARBA00023180"/>
    </source>
</evidence>
<comment type="subunit">
    <text evidence="10">Interacts with PCSK6 (immature form including the propeptide); probably involved in the maturation and the secretion of PCSK6.</text>
</comment>
<gene>
    <name evidence="15" type="ORF">MNOR_LOCUS14875</name>
</gene>
<dbReference type="FunFam" id="1.10.238.10:FF:000104">
    <property type="entry name" value="calumenin isoform X1"/>
    <property type="match status" value="1"/>
</dbReference>
<evidence type="ECO:0000256" key="12">
    <source>
        <dbReference type="SAM" id="MobiDB-lite"/>
    </source>
</evidence>
<evidence type="ECO:0000313" key="16">
    <source>
        <dbReference type="Proteomes" id="UP001497623"/>
    </source>
</evidence>
<dbReference type="PANTHER" id="PTHR10827">
    <property type="entry name" value="RETICULOCALBIN"/>
    <property type="match status" value="1"/>
</dbReference>
<comment type="caution">
    <text evidence="15">The sequence shown here is derived from an EMBL/GenBank/DDBJ whole genome shotgun (WGS) entry which is preliminary data.</text>
</comment>
<keyword evidence="8" id="KW-0143">Chaperone</keyword>
<protein>
    <recommendedName>
        <fullName evidence="11">Reticulocalbin-3</fullName>
    </recommendedName>
</protein>